<name>A0A0U3R9F8_9MICC</name>
<gene>
    <name evidence="2" type="ORF">AU252_12120</name>
</gene>
<dbReference type="InterPro" id="IPR002575">
    <property type="entry name" value="Aminoglycoside_PTrfase"/>
</dbReference>
<dbReference type="SUPFAM" id="SSF56112">
    <property type="entry name" value="Protein kinase-like (PK-like)"/>
    <property type="match status" value="1"/>
</dbReference>
<organism evidence="2">
    <name type="scientific">Pseudarthrobacter sulfonivorans</name>
    <dbReference type="NCBI Taxonomy" id="121292"/>
    <lineage>
        <taxon>Bacteria</taxon>
        <taxon>Bacillati</taxon>
        <taxon>Actinomycetota</taxon>
        <taxon>Actinomycetes</taxon>
        <taxon>Micrococcales</taxon>
        <taxon>Micrococcaceae</taxon>
        <taxon>Pseudarthrobacter</taxon>
    </lineage>
</organism>
<dbReference type="STRING" id="121292.AU252_12120"/>
<dbReference type="EMBL" id="CP013747">
    <property type="protein sequence ID" value="ALV41809.1"/>
    <property type="molecule type" value="Genomic_DNA"/>
</dbReference>
<dbReference type="InterPro" id="IPR011009">
    <property type="entry name" value="Kinase-like_dom_sf"/>
</dbReference>
<evidence type="ECO:0000313" key="2">
    <source>
        <dbReference type="EMBL" id="ALV41809.1"/>
    </source>
</evidence>
<protein>
    <recommendedName>
        <fullName evidence="1">Aminoglycoside phosphotransferase domain-containing protein</fullName>
    </recommendedName>
</protein>
<evidence type="ECO:0000259" key="1">
    <source>
        <dbReference type="Pfam" id="PF01636"/>
    </source>
</evidence>
<evidence type="ECO:0000313" key="3">
    <source>
        <dbReference type="Proteomes" id="UP000065151"/>
    </source>
</evidence>
<dbReference type="Gene3D" id="3.90.1200.10">
    <property type="match status" value="1"/>
</dbReference>
<dbReference type="AlphaFoldDB" id="A0A0U3R9F8"/>
<proteinExistence type="predicted"/>
<dbReference type="KEGG" id="psul:AU252_12120"/>
<accession>A0A0U3R9F8</accession>
<dbReference type="Proteomes" id="UP000065151">
    <property type="component" value="Chromosome"/>
</dbReference>
<dbReference type="Pfam" id="PF01636">
    <property type="entry name" value="APH"/>
    <property type="match status" value="1"/>
</dbReference>
<feature type="domain" description="Aminoglycoside phosphotransferase" evidence="1">
    <location>
        <begin position="83"/>
        <end position="237"/>
    </location>
</feature>
<sequence length="279" mass="30909">MRQGITEEQSRLLTSWLGEFSVVRDYSWPLQDTNVLHAATPPGEEFIVKASTTSHHIHREISAHAGGFEGLNGRVPALRFASAKAGILVTEFLPGILVEGTPAEDEPETYRQAGELLARIHRPAGESSTYAEALTAKTRAWMDRAHGLLPETYLESFERELEALQPGVVQLVATHGDYQPRNWLQDNGQIKVIDFGRAELRPWVHDLVRISPQQFVHRPDLADAFHAGLGKTVGPAELDVWRLENLNQAIGTVVWANQVGDAAFEQTGRIMVERLLSGA</sequence>
<reference evidence="2 3" key="1">
    <citation type="submission" date="2015-12" db="EMBL/GenBank/DDBJ databases">
        <authorList>
            <person name="Shamseldin A."/>
            <person name="Moawad H."/>
            <person name="Abd El-Rahim W.M."/>
            <person name="Sadowsky M.J."/>
        </authorList>
    </citation>
    <scope>NUCLEOTIDE SEQUENCE [LARGE SCALE GENOMIC DNA]</scope>
    <source>
        <strain evidence="2 3">Ar51</strain>
    </source>
</reference>
<dbReference type="RefSeq" id="WP_058930934.1">
    <property type="nucleotide sequence ID" value="NZ_CP013747.1"/>
</dbReference>